<dbReference type="AlphaFoldDB" id="A0A4R7BWK7"/>
<evidence type="ECO:0000313" key="2">
    <source>
        <dbReference type="Proteomes" id="UP000295122"/>
    </source>
</evidence>
<comment type="caution">
    <text evidence="1">The sequence shown here is derived from an EMBL/GenBank/DDBJ whole genome shotgun (WGS) entry which is preliminary data.</text>
</comment>
<sequence>MRRKYIGRPPTPLSIDLHLSLDKLPIFDNFVEFGLNMGVTPFTAPVVLPNGLIVPRKCQFSIGENGFAPLSYMTWNTAIISLVVKVWNWRGYEDEARALFATTGEQNWDDERRVRANAFIAGMKQDGVWDSLRIAYLFANRFSSIGRTNMKAPGTYTAALGGDTVPAFSINRGFKGDGVSGHLDLGGTLASVPGVTPDNMSVFVWSLTTGADTGREFGTIGSTLSSLQISNGTIFRVRANSSTQFDTPNTVGQGLFGFSRNGNAVNIYRNGELLATQTEAPTAFGSGNMSILRSMNAFSARQIAAVMIGTSVTPEQAAGMYRQVGDYLRAVGAVS</sequence>
<dbReference type="RefSeq" id="WP_133771564.1">
    <property type="nucleotide sequence ID" value="NZ_SNZR01000013.1"/>
</dbReference>
<keyword evidence="2" id="KW-1185">Reference proteome</keyword>
<dbReference type="EMBL" id="SNZR01000013">
    <property type="protein sequence ID" value="TDR90288.1"/>
    <property type="molecule type" value="Genomic_DNA"/>
</dbReference>
<protein>
    <submittedName>
        <fullName evidence="1">Uncharacterized protein</fullName>
    </submittedName>
</protein>
<reference evidence="1 2" key="1">
    <citation type="submission" date="2019-03" db="EMBL/GenBank/DDBJ databases">
        <title>Genomic Encyclopedia of Type Strains, Phase IV (KMG-IV): sequencing the most valuable type-strain genomes for metagenomic binning, comparative biology and taxonomic classification.</title>
        <authorList>
            <person name="Goeker M."/>
        </authorList>
    </citation>
    <scope>NUCLEOTIDE SEQUENCE [LARGE SCALE GENOMIC DNA]</scope>
    <source>
        <strain evidence="1 2">DSM 25903</strain>
    </source>
</reference>
<name>A0A4R7BWK7_9HYPH</name>
<accession>A0A4R7BWK7</accession>
<dbReference type="Proteomes" id="UP000295122">
    <property type="component" value="Unassembled WGS sequence"/>
</dbReference>
<organism evidence="1 2">
    <name type="scientific">Enterovirga rhinocerotis</name>
    <dbReference type="NCBI Taxonomy" id="1339210"/>
    <lineage>
        <taxon>Bacteria</taxon>
        <taxon>Pseudomonadati</taxon>
        <taxon>Pseudomonadota</taxon>
        <taxon>Alphaproteobacteria</taxon>
        <taxon>Hyphomicrobiales</taxon>
        <taxon>Methylobacteriaceae</taxon>
        <taxon>Enterovirga</taxon>
    </lineage>
</organism>
<evidence type="ECO:0000313" key="1">
    <source>
        <dbReference type="EMBL" id="TDR90288.1"/>
    </source>
</evidence>
<gene>
    <name evidence="1" type="ORF">EV668_3134</name>
</gene>
<proteinExistence type="predicted"/>